<evidence type="ECO:0000259" key="4">
    <source>
        <dbReference type="PROSITE" id="PS51078"/>
    </source>
</evidence>
<dbReference type="PATRIC" id="fig|1347342.6.peg.2156"/>
<reference evidence="5 6" key="1">
    <citation type="journal article" date="2013" name="Appl. Environ. Microbiol.">
        <title>The genome of the alga-associated marine flavobacterium Formosa agariphila KMM 3901T reveals a broad potential for degradation of algal polysaccharides.</title>
        <authorList>
            <person name="Mann A.J."/>
            <person name="Hahnke R.L."/>
            <person name="Huang S."/>
            <person name="Werner J."/>
            <person name="Xing P."/>
            <person name="Barbeyron T."/>
            <person name="Huettel B."/>
            <person name="Stueber K."/>
            <person name="Reinhardt R."/>
            <person name="Harder J."/>
            <person name="Gloeckner F.O."/>
            <person name="Amann R.I."/>
            <person name="Teeling H."/>
        </authorList>
    </citation>
    <scope>NUCLEOTIDE SEQUENCE [LARGE SCALE GENOMIC DNA]</scope>
    <source>
        <strain evidence="6">DSM 15362 / KCTC 12365 / LMG 23005 / KMM 3901</strain>
    </source>
</reference>
<dbReference type="SMART" id="SM00346">
    <property type="entry name" value="HTH_ICLR"/>
    <property type="match status" value="1"/>
</dbReference>
<dbReference type="RefSeq" id="WP_038530391.1">
    <property type="nucleotide sequence ID" value="NZ_HG315671.1"/>
</dbReference>
<dbReference type="PROSITE" id="PS51078">
    <property type="entry name" value="ICLR_ED"/>
    <property type="match status" value="1"/>
</dbReference>
<sequence>MSKYKTPALEKGLDIIEYLSEKSIPQSQIEISLGLDKTANEIYRMLACLEDRGYISKSTSGKYSLTLKLYHLSHTHSPIDGLLRVAKPFMEDLSNATHQACHMSIIQFDKLMVVSQTKSPGPVSLSVEEGSLFPLIKTTSGRVLLANLNENERDSILKKSKDFNELDLKNQNELLQALQHIKKTGYDLKESELTLGVTDIAIAIGDVSSGIYASIAISSLTALSENNKSRDFFIQQLQKTAALINNILGV</sequence>
<dbReference type="Gene3D" id="1.10.10.10">
    <property type="entry name" value="Winged helix-like DNA-binding domain superfamily/Winged helix DNA-binding domain"/>
    <property type="match status" value="1"/>
</dbReference>
<dbReference type="AlphaFoldDB" id="T2KN56"/>
<evidence type="ECO:0000256" key="3">
    <source>
        <dbReference type="ARBA" id="ARBA00023163"/>
    </source>
</evidence>
<dbReference type="GO" id="GO:0003700">
    <property type="term" value="F:DNA-binding transcription factor activity"/>
    <property type="evidence" value="ECO:0007669"/>
    <property type="project" value="TreeGrafter"/>
</dbReference>
<name>T2KN56_FORAG</name>
<dbReference type="GO" id="GO:0045892">
    <property type="term" value="P:negative regulation of DNA-templated transcription"/>
    <property type="evidence" value="ECO:0007669"/>
    <property type="project" value="TreeGrafter"/>
</dbReference>
<dbReference type="GO" id="GO:0003677">
    <property type="term" value="F:DNA binding"/>
    <property type="evidence" value="ECO:0007669"/>
    <property type="project" value="UniProtKB-KW"/>
</dbReference>
<dbReference type="PANTHER" id="PTHR30136:SF7">
    <property type="entry name" value="HTH-TYPE TRANSCRIPTIONAL REGULATOR KDGR-RELATED"/>
    <property type="match status" value="1"/>
</dbReference>
<dbReference type="InterPro" id="IPR014757">
    <property type="entry name" value="Tscrpt_reg_IclR_C"/>
</dbReference>
<evidence type="ECO:0000256" key="2">
    <source>
        <dbReference type="ARBA" id="ARBA00023125"/>
    </source>
</evidence>
<dbReference type="PANTHER" id="PTHR30136">
    <property type="entry name" value="HELIX-TURN-HELIX TRANSCRIPTIONAL REGULATOR, ICLR FAMILY"/>
    <property type="match status" value="1"/>
</dbReference>
<dbReference type="EMBL" id="HG315671">
    <property type="protein sequence ID" value="CDF79861.1"/>
    <property type="molecule type" value="Genomic_DNA"/>
</dbReference>
<dbReference type="SUPFAM" id="SSF55781">
    <property type="entry name" value="GAF domain-like"/>
    <property type="match status" value="1"/>
</dbReference>
<keyword evidence="1" id="KW-0805">Transcription regulation</keyword>
<dbReference type="InterPro" id="IPR005471">
    <property type="entry name" value="Tscrpt_reg_IclR_N"/>
</dbReference>
<evidence type="ECO:0000313" key="5">
    <source>
        <dbReference type="EMBL" id="CDF79861.1"/>
    </source>
</evidence>
<dbReference type="Pfam" id="PF09339">
    <property type="entry name" value="HTH_IclR"/>
    <property type="match status" value="1"/>
</dbReference>
<dbReference type="InterPro" id="IPR050707">
    <property type="entry name" value="HTH_MetabolicPath_Reg"/>
</dbReference>
<evidence type="ECO:0000313" key="6">
    <source>
        <dbReference type="Proteomes" id="UP000016160"/>
    </source>
</evidence>
<dbReference type="eggNOG" id="COG1414">
    <property type="taxonomic scope" value="Bacteria"/>
</dbReference>
<keyword evidence="3" id="KW-0804">Transcription</keyword>
<keyword evidence="2" id="KW-0238">DNA-binding</keyword>
<protein>
    <submittedName>
        <fullName evidence="5">Transcriptional regulator, IclR family</fullName>
    </submittedName>
</protein>
<feature type="domain" description="IclR-ED" evidence="4">
    <location>
        <begin position="68"/>
        <end position="250"/>
    </location>
</feature>
<dbReference type="Gene3D" id="3.30.450.40">
    <property type="match status" value="1"/>
</dbReference>
<evidence type="ECO:0000256" key="1">
    <source>
        <dbReference type="ARBA" id="ARBA00023015"/>
    </source>
</evidence>
<organism evidence="5 6">
    <name type="scientific">Formosa agariphila (strain DSM 15362 / KCTC 12365 / LMG 23005 / KMM 3901 / M-2Alg 35-1)</name>
    <dbReference type="NCBI Taxonomy" id="1347342"/>
    <lineage>
        <taxon>Bacteria</taxon>
        <taxon>Pseudomonadati</taxon>
        <taxon>Bacteroidota</taxon>
        <taxon>Flavobacteriia</taxon>
        <taxon>Flavobacteriales</taxon>
        <taxon>Flavobacteriaceae</taxon>
        <taxon>Formosa</taxon>
    </lineage>
</organism>
<dbReference type="InterPro" id="IPR036390">
    <property type="entry name" value="WH_DNA-bd_sf"/>
</dbReference>
<dbReference type="InterPro" id="IPR036388">
    <property type="entry name" value="WH-like_DNA-bd_sf"/>
</dbReference>
<dbReference type="Proteomes" id="UP000016160">
    <property type="component" value="Chromosome"/>
</dbReference>
<dbReference type="STRING" id="1347342.BN863_21490"/>
<gene>
    <name evidence="5" type="ORF">BN863_21490</name>
</gene>
<dbReference type="HOGENOM" id="CLU_062618_5_0_10"/>
<accession>T2KN56</accession>
<dbReference type="InterPro" id="IPR029016">
    <property type="entry name" value="GAF-like_dom_sf"/>
</dbReference>
<dbReference type="Pfam" id="PF01614">
    <property type="entry name" value="IclR_C"/>
    <property type="match status" value="1"/>
</dbReference>
<dbReference type="SUPFAM" id="SSF46785">
    <property type="entry name" value="Winged helix' DNA-binding domain"/>
    <property type="match status" value="1"/>
</dbReference>
<proteinExistence type="predicted"/>
<dbReference type="OrthoDB" id="9791752at2"/>
<keyword evidence="6" id="KW-1185">Reference proteome</keyword>